<dbReference type="EC" id="3.1.4.58" evidence="2"/>
<comment type="similarity">
    <text evidence="2">Belongs to the 2H phosphoesterase superfamily. ThpR family.</text>
</comment>
<evidence type="ECO:0000313" key="4">
    <source>
        <dbReference type="EMBL" id="STO26013.1"/>
    </source>
</evidence>
<reference evidence="4 6" key="2">
    <citation type="submission" date="2018-06" db="EMBL/GenBank/DDBJ databases">
        <authorList>
            <consortium name="Pathogen Informatics"/>
            <person name="Doyle S."/>
        </authorList>
    </citation>
    <scope>NUCLEOTIDE SEQUENCE [LARGE SCALE GENOMIC DNA]</scope>
    <source>
        <strain evidence="4 6">NCTC11401</strain>
    </source>
</reference>
<evidence type="ECO:0000313" key="6">
    <source>
        <dbReference type="Proteomes" id="UP000254374"/>
    </source>
</evidence>
<dbReference type="Gene3D" id="3.90.1140.10">
    <property type="entry name" value="Cyclic phosphodiesterase"/>
    <property type="match status" value="1"/>
</dbReference>
<dbReference type="PANTHER" id="PTHR35561:SF1">
    <property type="entry name" value="RNA 2',3'-CYCLIC PHOSPHODIESTERASE"/>
    <property type="match status" value="1"/>
</dbReference>
<feature type="short sequence motif" description="HXTX 2" evidence="2">
    <location>
        <begin position="142"/>
        <end position="145"/>
    </location>
</feature>
<feature type="active site" description="Proton donor" evidence="2">
    <location>
        <position position="56"/>
    </location>
</feature>
<dbReference type="STRING" id="464.Lgor_0718"/>
<organism evidence="4 6">
    <name type="scientific">Fluoribacter gormanii</name>
    <dbReference type="NCBI Taxonomy" id="464"/>
    <lineage>
        <taxon>Bacteria</taxon>
        <taxon>Pseudomonadati</taxon>
        <taxon>Pseudomonadota</taxon>
        <taxon>Gammaproteobacteria</taxon>
        <taxon>Legionellales</taxon>
        <taxon>Legionellaceae</taxon>
        <taxon>Fluoribacter</taxon>
    </lineage>
</organism>
<dbReference type="AlphaFoldDB" id="A0A377GN31"/>
<dbReference type="InterPro" id="IPR004175">
    <property type="entry name" value="RNA_CPDase"/>
</dbReference>
<dbReference type="EMBL" id="UGGV01000001">
    <property type="protein sequence ID" value="STO26013.1"/>
    <property type="molecule type" value="Genomic_DNA"/>
</dbReference>
<dbReference type="InterPro" id="IPR009097">
    <property type="entry name" value="Cyclic_Pdiesterase"/>
</dbReference>
<dbReference type="Pfam" id="PF13563">
    <property type="entry name" value="2_5_RNA_ligase2"/>
    <property type="match status" value="1"/>
</dbReference>
<dbReference type="GO" id="GO:0008664">
    <property type="term" value="F:RNA 2',3'-cyclic 3'-phosphodiesterase activity"/>
    <property type="evidence" value="ECO:0007669"/>
    <property type="project" value="UniProtKB-EC"/>
</dbReference>
<reference evidence="3 5" key="1">
    <citation type="submission" date="2017-01" db="EMBL/GenBank/DDBJ databases">
        <authorList>
            <person name="Varghese N."/>
            <person name="Submissions S."/>
        </authorList>
    </citation>
    <scope>NUCLEOTIDE SEQUENCE [LARGE SCALE GENOMIC DNA]</scope>
    <source>
        <strain evidence="3 5">ATCC 33342</strain>
    </source>
</reference>
<dbReference type="GO" id="GO:0016874">
    <property type="term" value="F:ligase activity"/>
    <property type="evidence" value="ECO:0007669"/>
    <property type="project" value="UniProtKB-KW"/>
</dbReference>
<keyword evidence="5" id="KW-1185">Reference proteome</keyword>
<feature type="short sequence motif" description="HXTX 1" evidence="2">
    <location>
        <begin position="56"/>
        <end position="59"/>
    </location>
</feature>
<sequence length="199" mass="22974">MNNESISHEEMMHTLRVFFAILLPKETQVHLFRSLKILQHIMPAEYIRWVHVEKMHITLQFLGNIPQEQLMAVTESVRTAIKNVPTFQLVFGPLEWFPNLRHPKILSVSVQPQATLAMLADTIGSSLIALNIPIETRPFRGHLTLGRLIRRGMRYELLETIKKTAVPAVTVNKIHLIESRSEKGWQNYYPLAEFKLDSS</sequence>
<name>A0A377GN31_9GAMM</name>
<dbReference type="NCBIfam" id="TIGR02258">
    <property type="entry name" value="2_5_ligase"/>
    <property type="match status" value="1"/>
</dbReference>
<proteinExistence type="inferred from homology"/>
<accession>A0A377GN31</accession>
<gene>
    <name evidence="4" type="ORF">NCTC11401_02864</name>
    <name evidence="3" type="ORF">SAMN05421777_10540</name>
</gene>
<evidence type="ECO:0000313" key="3">
    <source>
        <dbReference type="EMBL" id="SIQ98428.1"/>
    </source>
</evidence>
<dbReference type="GO" id="GO:0004113">
    <property type="term" value="F:2',3'-cyclic-nucleotide 3'-phosphodiesterase activity"/>
    <property type="evidence" value="ECO:0007669"/>
    <property type="project" value="InterPro"/>
</dbReference>
<comment type="catalytic activity">
    <reaction evidence="2">
        <text>a 3'-end 2',3'-cyclophospho-ribonucleotide-RNA + H2O = a 3'-end 2'-phospho-ribonucleotide-RNA + H(+)</text>
        <dbReference type="Rhea" id="RHEA:11828"/>
        <dbReference type="Rhea" id="RHEA-COMP:10464"/>
        <dbReference type="Rhea" id="RHEA-COMP:17353"/>
        <dbReference type="ChEBI" id="CHEBI:15377"/>
        <dbReference type="ChEBI" id="CHEBI:15378"/>
        <dbReference type="ChEBI" id="CHEBI:83064"/>
        <dbReference type="ChEBI" id="CHEBI:173113"/>
        <dbReference type="EC" id="3.1.4.58"/>
    </reaction>
</comment>
<evidence type="ECO:0000256" key="1">
    <source>
        <dbReference type="ARBA" id="ARBA00022801"/>
    </source>
</evidence>
<comment type="function">
    <text evidence="2">Hydrolyzes RNA 2',3'-cyclic phosphodiester to an RNA 2'-phosphomonoester.</text>
</comment>
<feature type="active site" description="Proton acceptor" evidence="2">
    <location>
        <position position="142"/>
    </location>
</feature>
<dbReference type="Proteomes" id="UP000254374">
    <property type="component" value="Unassembled WGS sequence"/>
</dbReference>
<dbReference type="EMBL" id="FTNL01000005">
    <property type="protein sequence ID" value="SIQ98428.1"/>
    <property type="molecule type" value="Genomic_DNA"/>
</dbReference>
<keyword evidence="1 2" id="KW-0378">Hydrolase</keyword>
<evidence type="ECO:0000256" key="2">
    <source>
        <dbReference type="HAMAP-Rule" id="MF_01940"/>
    </source>
</evidence>
<dbReference type="RefSeq" id="WP_238587829.1">
    <property type="nucleotide sequence ID" value="NZ_CAAAIX010000011.1"/>
</dbReference>
<evidence type="ECO:0000313" key="5">
    <source>
        <dbReference type="Proteomes" id="UP000186808"/>
    </source>
</evidence>
<protein>
    <recommendedName>
        <fullName evidence="2">RNA 2',3'-cyclic phosphodiesterase</fullName>
        <shortName evidence="2">RNA 2',3'-CPDase</shortName>
        <ecNumber evidence="2">3.1.4.58</ecNumber>
    </recommendedName>
</protein>
<keyword evidence="4" id="KW-0436">Ligase</keyword>
<dbReference type="SUPFAM" id="SSF55144">
    <property type="entry name" value="LigT-like"/>
    <property type="match status" value="1"/>
</dbReference>
<dbReference type="HAMAP" id="MF_01940">
    <property type="entry name" value="RNA_CPDase"/>
    <property type="match status" value="1"/>
</dbReference>
<dbReference type="PANTHER" id="PTHR35561">
    <property type="entry name" value="RNA 2',3'-CYCLIC PHOSPHODIESTERASE"/>
    <property type="match status" value="1"/>
</dbReference>
<dbReference type="Proteomes" id="UP000186808">
    <property type="component" value="Unassembled WGS sequence"/>
</dbReference>